<dbReference type="eggNOG" id="COG2020">
    <property type="taxonomic scope" value="Bacteria"/>
</dbReference>
<dbReference type="EMBL" id="CP001649">
    <property type="protein sequence ID" value="ACS81526.1"/>
    <property type="molecule type" value="Genomic_DNA"/>
</dbReference>
<keyword evidence="2 5" id="KW-0812">Transmembrane</keyword>
<proteinExistence type="predicted"/>
<feature type="transmembrane region" description="Helical" evidence="5">
    <location>
        <begin position="20"/>
        <end position="41"/>
    </location>
</feature>
<dbReference type="AlphaFoldDB" id="C6BSS0"/>
<dbReference type="Pfam" id="PF04191">
    <property type="entry name" value="PEMT"/>
    <property type="match status" value="1"/>
</dbReference>
<reference evidence="6 7" key="1">
    <citation type="submission" date="2009-06" db="EMBL/GenBank/DDBJ databases">
        <title>Complete sequence of Desulfovibrio salexigens DSM 2638.</title>
        <authorList>
            <consortium name="US DOE Joint Genome Institute"/>
            <person name="Lucas S."/>
            <person name="Copeland A."/>
            <person name="Lapidus A."/>
            <person name="Glavina del Rio T."/>
            <person name="Tice H."/>
            <person name="Bruce D."/>
            <person name="Goodwin L."/>
            <person name="Pitluck S."/>
            <person name="Munk A.C."/>
            <person name="Brettin T."/>
            <person name="Detter J.C."/>
            <person name="Han C."/>
            <person name="Tapia R."/>
            <person name="Larimer F."/>
            <person name="Land M."/>
            <person name="Hauser L."/>
            <person name="Kyrpides N."/>
            <person name="Anderson I."/>
            <person name="Wall J.D."/>
            <person name="Arkin A.P."/>
            <person name="Dehal P."/>
            <person name="Chivian D."/>
            <person name="Giles B."/>
            <person name="Hazen T.C."/>
        </authorList>
    </citation>
    <scope>NUCLEOTIDE SEQUENCE [LARGE SCALE GENOMIC DNA]</scope>
    <source>
        <strain evidence="7">ATCC 14822 / DSM 2638 / NCIMB 8403 / VKM B-1763</strain>
    </source>
</reference>
<comment type="subcellular location">
    <subcellularLocation>
        <location evidence="1">Endomembrane system</location>
        <topology evidence="1">Multi-pass membrane protein</topology>
    </subcellularLocation>
</comment>
<keyword evidence="3 5" id="KW-1133">Transmembrane helix</keyword>
<dbReference type="InterPro" id="IPR007318">
    <property type="entry name" value="Phopholipid_MeTrfase"/>
</dbReference>
<dbReference type="RefSeq" id="WP_015853342.1">
    <property type="nucleotide sequence ID" value="NC_012881.1"/>
</dbReference>
<evidence type="ECO:0000313" key="7">
    <source>
        <dbReference type="Proteomes" id="UP000002601"/>
    </source>
</evidence>
<accession>C6BSS0</accession>
<evidence type="ECO:0000256" key="4">
    <source>
        <dbReference type="ARBA" id="ARBA00023136"/>
    </source>
</evidence>
<dbReference type="Gene3D" id="1.20.120.1630">
    <property type="match status" value="1"/>
</dbReference>
<evidence type="ECO:0000256" key="5">
    <source>
        <dbReference type="SAM" id="Phobius"/>
    </source>
</evidence>
<name>C6BSS0_MARSD</name>
<dbReference type="GO" id="GO:0032259">
    <property type="term" value="P:methylation"/>
    <property type="evidence" value="ECO:0007669"/>
    <property type="project" value="UniProtKB-KW"/>
</dbReference>
<evidence type="ECO:0000313" key="6">
    <source>
        <dbReference type="EMBL" id="ACS81526.1"/>
    </source>
</evidence>
<sequence>MEERNKSVFGVGLKIFKPTIIYGLASLIITLIFPKIFLMTFLPSSAFNILGGMLLGIGIAFLFISGVTVKKAIAEERLETTGTFAIVRNPLYFAWIAFIFTGSAIATQAWLLFGMCFVAYYKFLHHIPEEEAVLEELFGKEYLDYKKQVPSIVPNLKELL</sequence>
<dbReference type="HOGENOM" id="CLU_065200_4_3_7"/>
<dbReference type="STRING" id="526222.Desal_3478"/>
<organism evidence="6 7">
    <name type="scientific">Maridesulfovibrio salexigens (strain ATCC 14822 / DSM 2638 / NCIMB 8403 / VKM B-1763)</name>
    <name type="common">Desulfovibrio salexigens</name>
    <dbReference type="NCBI Taxonomy" id="526222"/>
    <lineage>
        <taxon>Bacteria</taxon>
        <taxon>Pseudomonadati</taxon>
        <taxon>Thermodesulfobacteriota</taxon>
        <taxon>Desulfovibrionia</taxon>
        <taxon>Desulfovibrionales</taxon>
        <taxon>Desulfovibrionaceae</taxon>
        <taxon>Maridesulfovibrio</taxon>
    </lineage>
</organism>
<feature type="transmembrane region" description="Helical" evidence="5">
    <location>
        <begin position="47"/>
        <end position="69"/>
    </location>
</feature>
<evidence type="ECO:0000256" key="1">
    <source>
        <dbReference type="ARBA" id="ARBA00004127"/>
    </source>
</evidence>
<dbReference type="GO" id="GO:0012505">
    <property type="term" value="C:endomembrane system"/>
    <property type="evidence" value="ECO:0007669"/>
    <property type="project" value="UniProtKB-SubCell"/>
</dbReference>
<keyword evidence="6" id="KW-0808">Transferase</keyword>
<dbReference type="GO" id="GO:0008168">
    <property type="term" value="F:methyltransferase activity"/>
    <property type="evidence" value="ECO:0007669"/>
    <property type="project" value="UniProtKB-KW"/>
</dbReference>
<dbReference type="OrthoDB" id="5417332at2"/>
<evidence type="ECO:0000256" key="2">
    <source>
        <dbReference type="ARBA" id="ARBA00022692"/>
    </source>
</evidence>
<keyword evidence="6" id="KW-0489">Methyltransferase</keyword>
<keyword evidence="4 5" id="KW-0472">Membrane</keyword>
<feature type="transmembrane region" description="Helical" evidence="5">
    <location>
        <begin position="90"/>
        <end position="121"/>
    </location>
</feature>
<keyword evidence="7" id="KW-1185">Reference proteome</keyword>
<dbReference type="Proteomes" id="UP000002601">
    <property type="component" value="Chromosome"/>
</dbReference>
<dbReference type="KEGG" id="dsa:Desal_3478"/>
<evidence type="ECO:0000256" key="3">
    <source>
        <dbReference type="ARBA" id="ARBA00022989"/>
    </source>
</evidence>
<protein>
    <submittedName>
        <fullName evidence="6">Isoprenylcysteine carboxyl methyltransferase</fullName>
    </submittedName>
</protein>
<gene>
    <name evidence="6" type="ordered locus">Desal_3478</name>
</gene>